<sequence length="68" mass="7201">MVTRRPSAGSRATGNEFFLSAGGEPYPLQIVGLKGSRTTLSEFGATFGEIATPPADQVFDMAKVPGRR</sequence>
<proteinExistence type="predicted"/>
<organism evidence="1 2">
    <name type="scientific">Actinoplanes sandaracinus</name>
    <dbReference type="NCBI Taxonomy" id="3045177"/>
    <lineage>
        <taxon>Bacteria</taxon>
        <taxon>Bacillati</taxon>
        <taxon>Actinomycetota</taxon>
        <taxon>Actinomycetes</taxon>
        <taxon>Micromonosporales</taxon>
        <taxon>Micromonosporaceae</taxon>
        <taxon>Actinoplanes</taxon>
    </lineage>
</organism>
<evidence type="ECO:0000313" key="2">
    <source>
        <dbReference type="Proteomes" id="UP001241758"/>
    </source>
</evidence>
<evidence type="ECO:0000313" key="1">
    <source>
        <dbReference type="EMBL" id="MDI6104750.1"/>
    </source>
</evidence>
<dbReference type="Proteomes" id="UP001241758">
    <property type="component" value="Unassembled WGS sequence"/>
</dbReference>
<dbReference type="RefSeq" id="WP_282766161.1">
    <property type="nucleotide sequence ID" value="NZ_JASCTH010000036.1"/>
</dbReference>
<keyword evidence="2" id="KW-1185">Reference proteome</keyword>
<protein>
    <submittedName>
        <fullName evidence="1">Uncharacterized protein</fullName>
    </submittedName>
</protein>
<reference evidence="1 2" key="1">
    <citation type="submission" date="2023-05" db="EMBL/GenBank/DDBJ databases">
        <title>Actinoplanes sp. NEAU-A12 genome sequencing.</title>
        <authorList>
            <person name="Wang Z.-S."/>
        </authorList>
    </citation>
    <scope>NUCLEOTIDE SEQUENCE [LARGE SCALE GENOMIC DNA]</scope>
    <source>
        <strain evidence="1 2">NEAU-A12</strain>
    </source>
</reference>
<gene>
    <name evidence="1" type="ORF">QLQ12_39785</name>
</gene>
<name>A0ABT6WYR3_9ACTN</name>
<dbReference type="EMBL" id="JASCTH010000036">
    <property type="protein sequence ID" value="MDI6104750.1"/>
    <property type="molecule type" value="Genomic_DNA"/>
</dbReference>
<accession>A0ABT6WYR3</accession>
<comment type="caution">
    <text evidence="1">The sequence shown here is derived from an EMBL/GenBank/DDBJ whole genome shotgun (WGS) entry which is preliminary data.</text>
</comment>